<dbReference type="Pfam" id="PF00646">
    <property type="entry name" value="F-box"/>
    <property type="match status" value="1"/>
</dbReference>
<dbReference type="InterPro" id="IPR011043">
    <property type="entry name" value="Gal_Oxase/kelch_b-propeller"/>
</dbReference>
<dbReference type="KEGG" id="eus:EUTSA_v10023095mg"/>
<evidence type="ECO:0000313" key="4">
    <source>
        <dbReference type="Proteomes" id="UP000030689"/>
    </source>
</evidence>
<dbReference type="NCBIfam" id="TIGR01640">
    <property type="entry name" value="F_box_assoc_1"/>
    <property type="match status" value="1"/>
</dbReference>
<dbReference type="InterPro" id="IPR050233">
    <property type="entry name" value="A_thaliana_F-box"/>
</dbReference>
<dbReference type="SUPFAM" id="SSF50965">
    <property type="entry name" value="Galactose oxidase, central domain"/>
    <property type="match status" value="1"/>
</dbReference>
<dbReference type="InterPro" id="IPR006527">
    <property type="entry name" value="F-box-assoc_dom_typ1"/>
</dbReference>
<dbReference type="SUPFAM" id="SSF81383">
    <property type="entry name" value="F-box domain"/>
    <property type="match status" value="1"/>
</dbReference>
<gene>
    <name evidence="3" type="ORF">EUTSA_v10023095mg</name>
</gene>
<dbReference type="PANTHER" id="PTHR47993">
    <property type="entry name" value="OS09G0372900 PROTEIN-RELATED"/>
    <property type="match status" value="1"/>
</dbReference>
<dbReference type="InterPro" id="IPR017451">
    <property type="entry name" value="F-box-assoc_interact_dom"/>
</dbReference>
<keyword evidence="4" id="KW-1185">Reference proteome</keyword>
<dbReference type="InterPro" id="IPR036047">
    <property type="entry name" value="F-box-like_dom_sf"/>
</dbReference>
<evidence type="ECO:0008006" key="5">
    <source>
        <dbReference type="Google" id="ProtNLM"/>
    </source>
</evidence>
<reference evidence="3 4" key="1">
    <citation type="journal article" date="2013" name="Front. Plant Sci.">
        <title>The Reference Genome of the Halophytic Plant Eutrema salsugineum.</title>
        <authorList>
            <person name="Yang R."/>
            <person name="Jarvis D.E."/>
            <person name="Chen H."/>
            <person name="Beilstein M.A."/>
            <person name="Grimwood J."/>
            <person name="Jenkins J."/>
            <person name="Shu S."/>
            <person name="Prochnik S."/>
            <person name="Xin M."/>
            <person name="Ma C."/>
            <person name="Schmutz J."/>
            <person name="Wing R.A."/>
            <person name="Mitchell-Olds T."/>
            <person name="Schumaker K.S."/>
            <person name="Wang X."/>
        </authorList>
    </citation>
    <scope>NUCLEOTIDE SEQUENCE [LARGE SCALE GENOMIC DNA]</scope>
</reference>
<dbReference type="AlphaFoldDB" id="V4ME46"/>
<sequence length="356" mass="41759">MTTTISDLPRDLVEQILSRVPLTYLSTIRSTSTRKQFLGFMIRIYEYDYDYDDDLTDPPMKKLSIPNHHQVEICDVCINCDGLLLCVIDDPLKLLVWNPYLAQTRLIQTRKKFLYTSQMHALGYNNSNIRNHKILKFYIDRKKIIIGIELYDFSSDSWRVLDVNQPYFIYNTSASLKGNAYFCGLTEDFKDYLVYFDFTTERFGPSLPLPSQPYVLNFENVTLSRVTNERLALLYDHYAAYFKINIWTTTKIEPNAVLWSKFLTLDMRPHESLVPYLHMFDFDGQSFFIDEEKKVAVFLDICVNKEETCTLLMAYIIGEDGYFRSVNMGEVRYPSWQYSGKFKCSSYVPSLVKLHV</sequence>
<dbReference type="STRING" id="72664.V4ME46"/>
<feature type="domain" description="F-box" evidence="1">
    <location>
        <begin position="5"/>
        <end position="34"/>
    </location>
</feature>
<proteinExistence type="predicted"/>
<evidence type="ECO:0000259" key="1">
    <source>
        <dbReference type="Pfam" id="PF00646"/>
    </source>
</evidence>
<dbReference type="PANTHER" id="PTHR47993:SF395">
    <property type="entry name" value="JACALIN-RELATED LECTIN 37-RELATED"/>
    <property type="match status" value="1"/>
</dbReference>
<feature type="domain" description="F-box associated beta-propeller type 1" evidence="2">
    <location>
        <begin position="60"/>
        <end position="353"/>
    </location>
</feature>
<organism evidence="3 4">
    <name type="scientific">Eutrema salsugineum</name>
    <name type="common">Saltwater cress</name>
    <name type="synonym">Sisymbrium salsugineum</name>
    <dbReference type="NCBI Taxonomy" id="72664"/>
    <lineage>
        <taxon>Eukaryota</taxon>
        <taxon>Viridiplantae</taxon>
        <taxon>Streptophyta</taxon>
        <taxon>Embryophyta</taxon>
        <taxon>Tracheophyta</taxon>
        <taxon>Spermatophyta</taxon>
        <taxon>Magnoliopsida</taxon>
        <taxon>eudicotyledons</taxon>
        <taxon>Gunneridae</taxon>
        <taxon>Pentapetalae</taxon>
        <taxon>rosids</taxon>
        <taxon>malvids</taxon>
        <taxon>Brassicales</taxon>
        <taxon>Brassicaceae</taxon>
        <taxon>Eutremeae</taxon>
        <taxon>Eutrema</taxon>
    </lineage>
</organism>
<dbReference type="Proteomes" id="UP000030689">
    <property type="component" value="Unassembled WGS sequence"/>
</dbReference>
<dbReference type="OMA" id="HNAYVCE"/>
<dbReference type="Pfam" id="PF07734">
    <property type="entry name" value="FBA_1"/>
    <property type="match status" value="1"/>
</dbReference>
<dbReference type="Gramene" id="ESQ50798">
    <property type="protein sequence ID" value="ESQ50798"/>
    <property type="gene ID" value="EUTSA_v10023095mg"/>
</dbReference>
<name>V4ME46_EUTSA</name>
<evidence type="ECO:0000259" key="2">
    <source>
        <dbReference type="Pfam" id="PF07734"/>
    </source>
</evidence>
<protein>
    <recommendedName>
        <fullName evidence="5">F-box domain-containing protein</fullName>
    </recommendedName>
</protein>
<evidence type="ECO:0000313" key="3">
    <source>
        <dbReference type="EMBL" id="ESQ50798.1"/>
    </source>
</evidence>
<dbReference type="EMBL" id="KI517392">
    <property type="protein sequence ID" value="ESQ50798.1"/>
    <property type="molecule type" value="Genomic_DNA"/>
</dbReference>
<accession>V4ME46</accession>
<dbReference type="InterPro" id="IPR001810">
    <property type="entry name" value="F-box_dom"/>
</dbReference>